<dbReference type="HOGENOM" id="CLU_2308124_0_0_1"/>
<sequence>MHKLVPLILAHCSNPRQQPWRICSGGRSSSAKSLGLSMSANWLLILVAEGARWWRREIVCLAWDSRRVVEEGARIGGFWQASSLYFSDEVYSERDGGWKN</sequence>
<protein>
    <submittedName>
        <fullName evidence="1">(Perigord truffle) hypothetical protein</fullName>
    </submittedName>
</protein>
<keyword evidence="2" id="KW-1185">Reference proteome</keyword>
<organism evidence="1 2">
    <name type="scientific">Tuber melanosporum (strain Mel28)</name>
    <name type="common">Perigord black truffle</name>
    <dbReference type="NCBI Taxonomy" id="656061"/>
    <lineage>
        <taxon>Eukaryota</taxon>
        <taxon>Fungi</taxon>
        <taxon>Dikarya</taxon>
        <taxon>Ascomycota</taxon>
        <taxon>Pezizomycotina</taxon>
        <taxon>Pezizomycetes</taxon>
        <taxon>Pezizales</taxon>
        <taxon>Tuberaceae</taxon>
        <taxon>Tuber</taxon>
    </lineage>
</organism>
<accession>D5GIE7</accession>
<dbReference type="EMBL" id="FN430326">
    <property type="protein sequence ID" value="CAZ84290.1"/>
    <property type="molecule type" value="Genomic_DNA"/>
</dbReference>
<evidence type="ECO:0000313" key="2">
    <source>
        <dbReference type="Proteomes" id="UP000006911"/>
    </source>
</evidence>
<reference evidence="1 2" key="1">
    <citation type="journal article" date="2010" name="Nature">
        <title>Perigord black truffle genome uncovers evolutionary origins and mechanisms of symbiosis.</title>
        <authorList>
            <person name="Martin F."/>
            <person name="Kohler A."/>
            <person name="Murat C."/>
            <person name="Balestrini R."/>
            <person name="Coutinho P.M."/>
            <person name="Jaillon O."/>
            <person name="Montanini B."/>
            <person name="Morin E."/>
            <person name="Noel B."/>
            <person name="Percudani R."/>
            <person name="Porcel B."/>
            <person name="Rubini A."/>
            <person name="Amicucci A."/>
            <person name="Amselem J."/>
            <person name="Anthouard V."/>
            <person name="Arcioni S."/>
            <person name="Artiguenave F."/>
            <person name="Aury J.M."/>
            <person name="Ballario P."/>
            <person name="Bolchi A."/>
            <person name="Brenna A."/>
            <person name="Brun A."/>
            <person name="Buee M."/>
            <person name="Cantarel B."/>
            <person name="Chevalier G."/>
            <person name="Couloux A."/>
            <person name="Da Silva C."/>
            <person name="Denoeud F."/>
            <person name="Duplessis S."/>
            <person name="Ghignone S."/>
            <person name="Hilselberger B."/>
            <person name="Iotti M."/>
            <person name="Marcais B."/>
            <person name="Mello A."/>
            <person name="Miranda M."/>
            <person name="Pacioni G."/>
            <person name="Quesneville H."/>
            <person name="Riccioni C."/>
            <person name="Ruotolo R."/>
            <person name="Splivallo R."/>
            <person name="Stocchi V."/>
            <person name="Tisserant E."/>
            <person name="Viscomi A.R."/>
            <person name="Zambonelli A."/>
            <person name="Zampieri E."/>
            <person name="Henrissat B."/>
            <person name="Lebrun M.H."/>
            <person name="Paolocci F."/>
            <person name="Bonfante P."/>
            <person name="Ottonello S."/>
            <person name="Wincker P."/>
        </authorList>
    </citation>
    <scope>NUCLEOTIDE SEQUENCE [LARGE SCALE GENOMIC DNA]</scope>
    <source>
        <strain evidence="1 2">Mel28</strain>
    </source>
</reference>
<dbReference type="KEGG" id="tml:GSTUM_00008453001"/>
<evidence type="ECO:0000313" key="1">
    <source>
        <dbReference type="EMBL" id="CAZ84290.1"/>
    </source>
</evidence>
<dbReference type="InParanoid" id="D5GIE7"/>
<name>D5GIE7_TUBMM</name>
<dbReference type="AlphaFoldDB" id="D5GIE7"/>
<gene>
    <name evidence="1" type="ORF">GSTUM_00008453001</name>
</gene>
<proteinExistence type="predicted"/>
<dbReference type="Proteomes" id="UP000006911">
    <property type="component" value="Unassembled WGS sequence"/>
</dbReference>